<dbReference type="RefSeq" id="WP_102072087.1">
    <property type="nucleotide sequence ID" value="NZ_PDNW01000001.1"/>
</dbReference>
<dbReference type="Gene3D" id="2.130.10.10">
    <property type="entry name" value="YVTN repeat-like/Quinoprotein amine dehydrogenase"/>
    <property type="match status" value="1"/>
</dbReference>
<dbReference type="Proteomes" id="UP000234190">
    <property type="component" value="Unassembled WGS sequence"/>
</dbReference>
<dbReference type="EMBL" id="PDNW01000001">
    <property type="protein sequence ID" value="PLC51595.1"/>
    <property type="molecule type" value="Genomic_DNA"/>
</dbReference>
<dbReference type="GO" id="GO:0016740">
    <property type="term" value="F:transferase activity"/>
    <property type="evidence" value="ECO:0007669"/>
    <property type="project" value="UniProtKB-KW"/>
</dbReference>
<gene>
    <name evidence="1" type="ORF">CR159_00730</name>
</gene>
<accession>A0A2N4U988</accession>
<name>A0A2N4U988_9BURK</name>
<keyword evidence="1" id="KW-0808">Transferase</keyword>
<evidence type="ECO:0000313" key="1">
    <source>
        <dbReference type="EMBL" id="PLC51595.1"/>
    </source>
</evidence>
<keyword evidence="2" id="KW-1185">Reference proteome</keyword>
<dbReference type="AlphaFoldDB" id="A0A2N4U988"/>
<dbReference type="OrthoDB" id="5174394at2"/>
<sequence>MSKKYGSLERRIAKFLGQFPLLKSAVKAAYGRLVFLRNRPASKTVSDHRFLPVGDGILNTFFGYYDKTPLSSAGFLLCHSTTHATDRKPDSSKTLDILVFSIDDLKQPVLSVKTRVYNWQQGARAHWLDADAFIFNDFDASSQRYISRVFSLKEKGEVRRFDFPVQDSFRGDYFLSINYRRIQSLRPDYGYRNMPGLDDRDMADLTQDGIWKIDQETGESSLLYSIADVCEIAPDPRFNAARHKINHVMIAPGGDRFLFLHRYFLGKRKYDRLFLAAAHTRDLKILANYEMVSHCFWINDHSVISFMRGPSGHDGYYVLNVDDGSISPYSNGKLDSMGDGHPHVHDDWFITDTYPDKSRMQHLFKASLSTGDVQEIGQFFQPFEFHGETRCDLHPRVSPDGSKVFFDSVFNGKRKLYVLQLHA</sequence>
<organism evidence="1 2">
    <name type="scientific">Pollutimonas subterranea</name>
    <dbReference type="NCBI Taxonomy" id="2045210"/>
    <lineage>
        <taxon>Bacteria</taxon>
        <taxon>Pseudomonadati</taxon>
        <taxon>Pseudomonadota</taxon>
        <taxon>Betaproteobacteria</taxon>
        <taxon>Burkholderiales</taxon>
        <taxon>Alcaligenaceae</taxon>
        <taxon>Pollutimonas</taxon>
    </lineage>
</organism>
<proteinExistence type="predicted"/>
<dbReference type="InterPro" id="IPR015943">
    <property type="entry name" value="WD40/YVTN_repeat-like_dom_sf"/>
</dbReference>
<dbReference type="SUPFAM" id="SSF69304">
    <property type="entry name" value="Tricorn protease N-terminal domain"/>
    <property type="match status" value="1"/>
</dbReference>
<comment type="caution">
    <text evidence="1">The sequence shown here is derived from an EMBL/GenBank/DDBJ whole genome shotgun (WGS) entry which is preliminary data.</text>
</comment>
<evidence type="ECO:0000313" key="2">
    <source>
        <dbReference type="Proteomes" id="UP000234190"/>
    </source>
</evidence>
<reference evidence="1 2" key="1">
    <citation type="submission" date="2017-10" db="EMBL/GenBank/DDBJ databases">
        <title>Two draft genome sequences of Pusillimonas sp. strains isolated from a nitrate- and radionuclide-contaminated groundwater in Russia.</title>
        <authorList>
            <person name="Grouzdev D.S."/>
            <person name="Tourova T.P."/>
            <person name="Goeva M.A."/>
            <person name="Babich T.L."/>
            <person name="Sokolova D.S."/>
            <person name="Abdullin R."/>
            <person name="Poltaraus A.B."/>
            <person name="Toshchakov S.V."/>
            <person name="Nazina T.N."/>
        </authorList>
    </citation>
    <scope>NUCLEOTIDE SEQUENCE [LARGE SCALE GENOMIC DNA]</scope>
    <source>
        <strain evidence="1 2">JR1/69-3-13</strain>
    </source>
</reference>
<protein>
    <submittedName>
        <fullName evidence="1">Glycosyl transferase</fullName>
    </submittedName>
</protein>